<proteinExistence type="predicted"/>
<dbReference type="EMBL" id="KI912121">
    <property type="protein sequence ID" value="ETS73567.1"/>
    <property type="molecule type" value="Genomic_DNA"/>
</dbReference>
<dbReference type="RefSeq" id="XP_007841285.1">
    <property type="nucleotide sequence ID" value="XM_007843094.1"/>
</dbReference>
<accession>W3WK77</accession>
<dbReference type="PANTHER" id="PTHR24148:SF79">
    <property type="entry name" value="HETEROKARYON INCOMPATIBILITY DOMAIN-CONTAINING PROTEIN"/>
    <property type="match status" value="1"/>
</dbReference>
<evidence type="ECO:0000313" key="2">
    <source>
        <dbReference type="EMBL" id="ETS73567.1"/>
    </source>
</evidence>
<dbReference type="Proteomes" id="UP000030651">
    <property type="component" value="Unassembled WGS sequence"/>
</dbReference>
<protein>
    <recommendedName>
        <fullName evidence="1">Heterokaryon incompatibility domain-containing protein</fullName>
    </recommendedName>
</protein>
<gene>
    <name evidence="2" type="ORF">PFICI_14513</name>
</gene>
<organism evidence="2 3">
    <name type="scientific">Pestalotiopsis fici (strain W106-1 / CGMCC3.15140)</name>
    <dbReference type="NCBI Taxonomy" id="1229662"/>
    <lineage>
        <taxon>Eukaryota</taxon>
        <taxon>Fungi</taxon>
        <taxon>Dikarya</taxon>
        <taxon>Ascomycota</taxon>
        <taxon>Pezizomycotina</taxon>
        <taxon>Sordariomycetes</taxon>
        <taxon>Xylariomycetidae</taxon>
        <taxon>Amphisphaeriales</taxon>
        <taxon>Sporocadaceae</taxon>
        <taxon>Pestalotiopsis</taxon>
    </lineage>
</organism>
<sequence length="620" mass="71921">MASTAPYQHTPLEYEDSIRVLRLFPSCDPEDPIRVELLPCRLARIEPESSVDSDSDSDALGKKIEVKFESMHYAHTRFKRQTEIEYEALSYTWGDGLDTVPIYLGEHATASLQVTRNCFNALKALRQDDEPRHLWIDAICINQGDDEERSVQVRGMAKIYGSASRTVIYLGEHTSSSRILFQWAFKEVALRAERYGADDDGIKHIFLQKPEEEVFKAVRELIQRPWFHRIWVLQEVFMSRKRFLVCMRDIIPCAVLRTFWSLRYLTSPRPSRIIPYALLPEAFSETRSDFWQNLCYHFEWSGEFLASDSRDKIFALKALLGPQQDELDQFIDYAKTFEEISIKLATTLFQTLGLNLLSMVRQGHDLNMPSWVPDWSHIGRFCSSGHSSYDEYISGHLCTDSNRVRFEGCRISQISELGDTFLFRDANDMDQQLVSFARLMRFERTEKGAGKDDFESIRKYFPEKILEALLSLSQKGLARFLLHDRATYDNGYTFRLDGLESRDENSLQTMHREAIKDVLLEHRIFLCTGTNLVGLAPSNAAKGDILVHIQGAKEPFLLRPVQNGHWRLIAGNCFTMYYEPHALDRWQIETKDIREHDSGMEMEVFDWFTRQGEGEEFIVI</sequence>
<dbReference type="GeneID" id="19279526"/>
<evidence type="ECO:0000313" key="3">
    <source>
        <dbReference type="Proteomes" id="UP000030651"/>
    </source>
</evidence>
<feature type="domain" description="Heterokaryon incompatibility" evidence="1">
    <location>
        <begin position="86"/>
        <end position="235"/>
    </location>
</feature>
<dbReference type="PANTHER" id="PTHR24148">
    <property type="entry name" value="ANKYRIN REPEAT DOMAIN-CONTAINING PROTEIN 39 HOMOLOG-RELATED"/>
    <property type="match status" value="1"/>
</dbReference>
<dbReference type="OrthoDB" id="2288928at2759"/>
<evidence type="ECO:0000259" key="1">
    <source>
        <dbReference type="Pfam" id="PF06985"/>
    </source>
</evidence>
<keyword evidence="3" id="KW-1185">Reference proteome</keyword>
<dbReference type="InterPro" id="IPR052895">
    <property type="entry name" value="HetReg/Transcr_Mod"/>
</dbReference>
<dbReference type="KEGG" id="pfy:PFICI_14513"/>
<dbReference type="Pfam" id="PF06985">
    <property type="entry name" value="HET"/>
    <property type="match status" value="1"/>
</dbReference>
<dbReference type="InterPro" id="IPR010730">
    <property type="entry name" value="HET"/>
</dbReference>
<dbReference type="HOGENOM" id="CLU_004184_7_2_1"/>
<dbReference type="InParanoid" id="W3WK77"/>
<reference evidence="3" key="1">
    <citation type="journal article" date="2015" name="BMC Genomics">
        <title>Genomic and transcriptomic analysis of the endophytic fungus Pestalotiopsis fici reveals its lifestyle and high potential for synthesis of natural products.</title>
        <authorList>
            <person name="Wang X."/>
            <person name="Zhang X."/>
            <person name="Liu L."/>
            <person name="Xiang M."/>
            <person name="Wang W."/>
            <person name="Sun X."/>
            <person name="Che Y."/>
            <person name="Guo L."/>
            <person name="Liu G."/>
            <person name="Guo L."/>
            <person name="Wang C."/>
            <person name="Yin W.B."/>
            <person name="Stadler M."/>
            <person name="Zhang X."/>
            <person name="Liu X."/>
        </authorList>
    </citation>
    <scope>NUCLEOTIDE SEQUENCE [LARGE SCALE GENOMIC DNA]</scope>
    <source>
        <strain evidence="3">W106-1 / CGMCC3.15140</strain>
    </source>
</reference>
<dbReference type="eggNOG" id="ENOG502SNPI">
    <property type="taxonomic scope" value="Eukaryota"/>
</dbReference>
<dbReference type="AlphaFoldDB" id="W3WK77"/>
<name>W3WK77_PESFW</name>